<proteinExistence type="predicted"/>
<dbReference type="Gene3D" id="1.10.10.10">
    <property type="entry name" value="Winged helix-like DNA-binding domain superfamily/Winged helix DNA-binding domain"/>
    <property type="match status" value="1"/>
</dbReference>
<evidence type="ECO:0000313" key="6">
    <source>
        <dbReference type="EMBL" id="MCD5564349.1"/>
    </source>
</evidence>
<dbReference type="GO" id="GO:0003677">
    <property type="term" value="F:DNA binding"/>
    <property type="evidence" value="ECO:0007669"/>
    <property type="project" value="UniProtKB-KW"/>
</dbReference>
<dbReference type="AlphaFoldDB" id="A0A061CAY3"/>
<dbReference type="EMBL" id="JAJNUY010000071">
    <property type="protein sequence ID" value="MCD5564349.1"/>
    <property type="molecule type" value="Genomic_DNA"/>
</dbReference>
<evidence type="ECO:0000313" key="5">
    <source>
        <dbReference type="EMBL" id="AZA15614.1"/>
    </source>
</evidence>
<gene>
    <name evidence="5" type="ORF">DQL93_02755</name>
    <name evidence="6" type="ORF">LOB85_09765</name>
</gene>
<accession>A0A061CAY3</accession>
<dbReference type="InterPro" id="IPR036388">
    <property type="entry name" value="WH-like_DNA-bd_sf"/>
</dbReference>
<protein>
    <submittedName>
        <fullName evidence="5">GntR family transcriptional regulator</fullName>
    </submittedName>
</protein>
<evidence type="ECO:0000259" key="4">
    <source>
        <dbReference type="PROSITE" id="PS50949"/>
    </source>
</evidence>
<evidence type="ECO:0000313" key="7">
    <source>
        <dbReference type="Proteomes" id="UP001200334"/>
    </source>
</evidence>
<dbReference type="Pfam" id="PF00392">
    <property type="entry name" value="GntR"/>
    <property type="match status" value="1"/>
</dbReference>
<dbReference type="CDD" id="cd07377">
    <property type="entry name" value="WHTH_GntR"/>
    <property type="match status" value="1"/>
</dbReference>
<name>A0A061CAY3_LACDL</name>
<evidence type="ECO:0000256" key="2">
    <source>
        <dbReference type="ARBA" id="ARBA00023125"/>
    </source>
</evidence>
<dbReference type="EMBL" id="CP031023">
    <property type="protein sequence ID" value="AZA15614.1"/>
    <property type="molecule type" value="Genomic_DNA"/>
</dbReference>
<keyword evidence="3" id="KW-0804">Transcription</keyword>
<feature type="domain" description="HTH gntR-type" evidence="4">
    <location>
        <begin position="10"/>
        <end position="78"/>
    </location>
</feature>
<organism evidence="5">
    <name type="scientific">Lactobacillus delbrueckii subsp. lactis</name>
    <dbReference type="NCBI Taxonomy" id="29397"/>
    <lineage>
        <taxon>Bacteria</taxon>
        <taxon>Bacillati</taxon>
        <taxon>Bacillota</taxon>
        <taxon>Bacilli</taxon>
        <taxon>Lactobacillales</taxon>
        <taxon>Lactobacillaceae</taxon>
        <taxon>Lactobacillus</taxon>
    </lineage>
</organism>
<dbReference type="GO" id="GO:0003700">
    <property type="term" value="F:DNA-binding transcription factor activity"/>
    <property type="evidence" value="ECO:0007669"/>
    <property type="project" value="InterPro"/>
</dbReference>
<reference evidence="5" key="1">
    <citation type="submission" date="2018-07" db="EMBL/GenBank/DDBJ databases">
        <authorList>
            <person name="Somerville V."/>
        </authorList>
    </citation>
    <scope>NUCLEOTIDE SEQUENCE</scope>
    <source>
        <strain evidence="5">NWC_2_2</strain>
    </source>
</reference>
<keyword evidence="1" id="KW-0805">Transcription regulation</keyword>
<dbReference type="PANTHER" id="PTHR38445:SF9">
    <property type="entry name" value="HTH-TYPE TRANSCRIPTIONAL REPRESSOR YTRA"/>
    <property type="match status" value="1"/>
</dbReference>
<sequence length="124" mass="14187">MDFIDYLDSRPIYQQIADRYKQLILTGVMLPDEQLPSVRKLAMELSTNPNTVQKAYAALEREGYVYSVKGRGNFVRANETLKSKQKEELKGKMIDLIKEIQAVGLDPQELFAEAMEEAAEDDRD</sequence>
<dbReference type="RefSeq" id="WP_003611829.1">
    <property type="nucleotide sequence ID" value="NZ_BJLO01000122.1"/>
</dbReference>
<dbReference type="SMART" id="SM00345">
    <property type="entry name" value="HTH_GNTR"/>
    <property type="match status" value="1"/>
</dbReference>
<dbReference type="SUPFAM" id="SSF46785">
    <property type="entry name" value="Winged helix' DNA-binding domain"/>
    <property type="match status" value="1"/>
</dbReference>
<reference evidence="6 7" key="2">
    <citation type="submission" date="2021-12" db="EMBL/GenBank/DDBJ databases">
        <title>Antimicrobial susceptibility of Lactobacillus delbrueckii subsp. lactis obtained from milk products and other habitats.</title>
        <authorList>
            <person name="Shani N."/>
        </authorList>
    </citation>
    <scope>NUCLEOTIDE SEQUENCE [LARGE SCALE GENOMIC DNA]</scope>
    <source>
        <strain evidence="6 7">FAM 21755</strain>
    </source>
</reference>
<dbReference type="PANTHER" id="PTHR38445">
    <property type="entry name" value="HTH-TYPE TRANSCRIPTIONAL REPRESSOR YTRA"/>
    <property type="match status" value="1"/>
</dbReference>
<dbReference type="PROSITE" id="PS50949">
    <property type="entry name" value="HTH_GNTR"/>
    <property type="match status" value="1"/>
</dbReference>
<dbReference type="InterPro" id="IPR000524">
    <property type="entry name" value="Tscrpt_reg_HTH_GntR"/>
</dbReference>
<evidence type="ECO:0000256" key="3">
    <source>
        <dbReference type="ARBA" id="ARBA00023163"/>
    </source>
</evidence>
<dbReference type="Proteomes" id="UP001200334">
    <property type="component" value="Unassembled WGS sequence"/>
</dbReference>
<dbReference type="OrthoDB" id="362473at2"/>
<keyword evidence="2" id="KW-0238">DNA-binding</keyword>
<evidence type="ECO:0000256" key="1">
    <source>
        <dbReference type="ARBA" id="ARBA00023015"/>
    </source>
</evidence>
<dbReference type="InterPro" id="IPR036390">
    <property type="entry name" value="WH_DNA-bd_sf"/>
</dbReference>